<dbReference type="Proteomes" id="UP000245609">
    <property type="component" value="Unassembled WGS sequence"/>
</dbReference>
<dbReference type="STRING" id="133381.A0A2T9Z8Y6"/>
<evidence type="ECO:0000313" key="10">
    <source>
        <dbReference type="Proteomes" id="UP000245609"/>
    </source>
</evidence>
<dbReference type="OrthoDB" id="510958at2759"/>
<dbReference type="InterPro" id="IPR024145">
    <property type="entry name" value="His_deAcase_SAP30/SAP30L"/>
</dbReference>
<accession>A0A2T9Z8Y6</accession>
<dbReference type="EMBL" id="MBFS01001401">
    <property type="protein sequence ID" value="PVV01066.1"/>
    <property type="molecule type" value="Genomic_DNA"/>
</dbReference>
<evidence type="ECO:0000256" key="7">
    <source>
        <dbReference type="SAM" id="MobiDB-lite"/>
    </source>
</evidence>
<organism evidence="9 10">
    <name type="scientific">Smittium megazygosporum</name>
    <dbReference type="NCBI Taxonomy" id="133381"/>
    <lineage>
        <taxon>Eukaryota</taxon>
        <taxon>Fungi</taxon>
        <taxon>Fungi incertae sedis</taxon>
        <taxon>Zoopagomycota</taxon>
        <taxon>Kickxellomycotina</taxon>
        <taxon>Harpellomycetes</taxon>
        <taxon>Harpellales</taxon>
        <taxon>Legeriomycetaceae</taxon>
        <taxon>Smittium</taxon>
    </lineage>
</organism>
<protein>
    <recommendedName>
        <fullName evidence="8">Histone deacetylase complex subunit SAP30 Sin3 binding domain-containing protein</fullName>
    </recommendedName>
</protein>
<name>A0A2T9Z8Y6_9FUNG</name>
<dbReference type="AlphaFoldDB" id="A0A2T9Z8Y6"/>
<evidence type="ECO:0000256" key="4">
    <source>
        <dbReference type="ARBA" id="ARBA00023015"/>
    </source>
</evidence>
<comment type="subcellular location">
    <subcellularLocation>
        <location evidence="1">Nucleus</location>
    </subcellularLocation>
</comment>
<evidence type="ECO:0000313" key="9">
    <source>
        <dbReference type="EMBL" id="PVV01066.1"/>
    </source>
</evidence>
<keyword evidence="10" id="KW-1185">Reference proteome</keyword>
<sequence>MPPKNKQQLGNIPLQKQSRPSTLKSPKLDFNSFSMNLLRKYRQVYKLDIKARSSKEELVSAASEHHAHLMLDEIDTIARFIYI</sequence>
<dbReference type="GO" id="GO:0005634">
    <property type="term" value="C:nucleus"/>
    <property type="evidence" value="ECO:0007669"/>
    <property type="project" value="UniProtKB-SubCell"/>
</dbReference>
<dbReference type="Gene3D" id="6.10.160.20">
    <property type="match status" value="1"/>
</dbReference>
<evidence type="ECO:0000259" key="8">
    <source>
        <dbReference type="Pfam" id="PF13867"/>
    </source>
</evidence>
<comment type="caution">
    <text evidence="9">The sequence shown here is derived from an EMBL/GenBank/DDBJ whole genome shotgun (WGS) entry which is preliminary data.</text>
</comment>
<dbReference type="InterPro" id="IPR038291">
    <property type="entry name" value="SAP30_C_sf"/>
</dbReference>
<evidence type="ECO:0000256" key="2">
    <source>
        <dbReference type="ARBA" id="ARBA00006283"/>
    </source>
</evidence>
<gene>
    <name evidence="9" type="ORF">BB560_004534</name>
</gene>
<dbReference type="InterPro" id="IPR025718">
    <property type="entry name" value="SAP30_Sin3-bd"/>
</dbReference>
<proteinExistence type="inferred from homology"/>
<feature type="domain" description="Histone deacetylase complex subunit SAP30 Sin3 binding" evidence="8">
    <location>
        <begin position="35"/>
        <end position="82"/>
    </location>
</feature>
<keyword evidence="6" id="KW-0539">Nucleus</keyword>
<keyword evidence="5" id="KW-0804">Transcription</keyword>
<dbReference type="PANTHER" id="PTHR13286">
    <property type="entry name" value="SAP30"/>
    <property type="match status" value="1"/>
</dbReference>
<dbReference type="Pfam" id="PF13867">
    <property type="entry name" value="SAP30_Sin3_bdg"/>
    <property type="match status" value="1"/>
</dbReference>
<evidence type="ECO:0000256" key="1">
    <source>
        <dbReference type="ARBA" id="ARBA00004123"/>
    </source>
</evidence>
<feature type="region of interest" description="Disordered" evidence="7">
    <location>
        <begin position="1"/>
        <end position="27"/>
    </location>
</feature>
<evidence type="ECO:0000256" key="3">
    <source>
        <dbReference type="ARBA" id="ARBA00022491"/>
    </source>
</evidence>
<evidence type="ECO:0000256" key="6">
    <source>
        <dbReference type="ARBA" id="ARBA00023242"/>
    </source>
</evidence>
<reference evidence="9 10" key="1">
    <citation type="journal article" date="2018" name="MBio">
        <title>Comparative Genomics Reveals the Core Gene Toolbox for the Fungus-Insect Symbiosis.</title>
        <authorList>
            <person name="Wang Y."/>
            <person name="Stata M."/>
            <person name="Wang W."/>
            <person name="Stajich J.E."/>
            <person name="White M.M."/>
            <person name="Moncalvo J.M."/>
        </authorList>
    </citation>
    <scope>NUCLEOTIDE SEQUENCE [LARGE SCALE GENOMIC DNA]</scope>
    <source>
        <strain evidence="9 10">SC-DP-2</strain>
    </source>
</reference>
<evidence type="ECO:0000256" key="5">
    <source>
        <dbReference type="ARBA" id="ARBA00023163"/>
    </source>
</evidence>
<comment type="similarity">
    <text evidence="2">Belongs to the SAP30 family.</text>
</comment>
<feature type="compositionally biased region" description="Polar residues" evidence="7">
    <location>
        <begin position="1"/>
        <end position="24"/>
    </location>
</feature>
<keyword evidence="3" id="KW-0678">Repressor</keyword>
<keyword evidence="4" id="KW-0805">Transcription regulation</keyword>
<feature type="non-terminal residue" evidence="9">
    <location>
        <position position="83"/>
    </location>
</feature>